<evidence type="ECO:0008006" key="5">
    <source>
        <dbReference type="Google" id="ProtNLM"/>
    </source>
</evidence>
<feature type="chain" id="PRO_5029507059" description="N-acetyltransferase domain-containing protein" evidence="2">
    <location>
        <begin position="26"/>
        <end position="468"/>
    </location>
</feature>
<evidence type="ECO:0000313" key="3">
    <source>
        <dbReference type="EMBL" id="KAF4678529.1"/>
    </source>
</evidence>
<feature type="compositionally biased region" description="Polar residues" evidence="1">
    <location>
        <begin position="404"/>
        <end position="415"/>
    </location>
</feature>
<organism evidence="3 4">
    <name type="scientific">Perkinsus olseni</name>
    <name type="common">Perkinsus atlanticus</name>
    <dbReference type="NCBI Taxonomy" id="32597"/>
    <lineage>
        <taxon>Eukaryota</taxon>
        <taxon>Sar</taxon>
        <taxon>Alveolata</taxon>
        <taxon>Perkinsozoa</taxon>
        <taxon>Perkinsea</taxon>
        <taxon>Perkinsida</taxon>
        <taxon>Perkinsidae</taxon>
        <taxon>Perkinsus</taxon>
    </lineage>
</organism>
<dbReference type="Proteomes" id="UP000541610">
    <property type="component" value="Unassembled WGS sequence"/>
</dbReference>
<feature type="region of interest" description="Disordered" evidence="1">
    <location>
        <begin position="404"/>
        <end position="468"/>
    </location>
</feature>
<evidence type="ECO:0000256" key="2">
    <source>
        <dbReference type="SAM" id="SignalP"/>
    </source>
</evidence>
<feature type="non-terminal residue" evidence="3">
    <location>
        <position position="1"/>
    </location>
</feature>
<evidence type="ECO:0000256" key="1">
    <source>
        <dbReference type="SAM" id="MobiDB-lite"/>
    </source>
</evidence>
<keyword evidence="2" id="KW-0732">Signal</keyword>
<gene>
    <name evidence="3" type="ORF">FOZ60_016481</name>
</gene>
<accession>A0A7J6N3M4</accession>
<sequence>ASASSIMKLFAHSLVWSLFVFRAAAEVAYRPYQAGDNFKLLENDWSPLCAPPQSWSCIVGVESGTKNVVAVVVMTVPAGSIEKEVEDAIKAKMPEPSKKIKDGIIGYIDYVEVAASQRGKGIGEAILSVTFKQVVVVVGLKSDASRLNQTIPGYMVTRLWDQAVCDERLDQPPASMPRSTTRQPSTLAVMVLTVWEREKGTETGLPIRLARFARLSTSSFPGSSKPGNVIEDRVITISWMGEVVQSHCVGELGHYVLIGSDRPSSDLDEPGSIPICGMDANLRLALFNHENGADVYIMLLRPAGDTDDPDSAVDSVFLEPDPARSRQLGPEETSVPVRLGPTIDDDEWLTLEYGEAVRWDPESVLHLGDSHTATLSLGDYSRLTPQALLEARAFNTEVNRRVSGASSDCQSSLGNSSPKSRKGRKRRPSSRKGVSFYDDSDPPEENCPPLKQPRRASVVQFDAEAHPI</sequence>
<feature type="compositionally biased region" description="Basic residues" evidence="1">
    <location>
        <begin position="419"/>
        <end position="430"/>
    </location>
</feature>
<dbReference type="EMBL" id="JABANP010000881">
    <property type="protein sequence ID" value="KAF4678529.1"/>
    <property type="molecule type" value="Genomic_DNA"/>
</dbReference>
<comment type="caution">
    <text evidence="3">The sequence shown here is derived from an EMBL/GenBank/DDBJ whole genome shotgun (WGS) entry which is preliminary data.</text>
</comment>
<dbReference type="AlphaFoldDB" id="A0A7J6N3M4"/>
<proteinExistence type="predicted"/>
<feature type="signal peptide" evidence="2">
    <location>
        <begin position="1"/>
        <end position="25"/>
    </location>
</feature>
<reference evidence="3 4" key="1">
    <citation type="submission" date="2020-04" db="EMBL/GenBank/DDBJ databases">
        <title>Perkinsus olseni comparative genomics.</title>
        <authorList>
            <person name="Bogema D.R."/>
        </authorList>
    </citation>
    <scope>NUCLEOTIDE SEQUENCE [LARGE SCALE GENOMIC DNA]</scope>
    <source>
        <strain evidence="3">00978-12</strain>
    </source>
</reference>
<evidence type="ECO:0000313" key="4">
    <source>
        <dbReference type="Proteomes" id="UP000541610"/>
    </source>
</evidence>
<feature type="region of interest" description="Disordered" evidence="1">
    <location>
        <begin position="320"/>
        <end position="340"/>
    </location>
</feature>
<protein>
    <recommendedName>
        <fullName evidence="5">N-acetyltransferase domain-containing protein</fullName>
    </recommendedName>
</protein>
<name>A0A7J6N3M4_PEROL</name>